<protein>
    <submittedName>
        <fullName evidence="2">DUF3341 domain-containing protein</fullName>
    </submittedName>
</protein>
<reference evidence="2" key="2">
    <citation type="journal article" date="2021" name="Microbiome">
        <title>Successional dynamics and alternative stable states in a saline activated sludge microbial community over 9 years.</title>
        <authorList>
            <person name="Wang Y."/>
            <person name="Ye J."/>
            <person name="Ju F."/>
            <person name="Liu L."/>
            <person name="Boyd J.A."/>
            <person name="Deng Y."/>
            <person name="Parks D.H."/>
            <person name="Jiang X."/>
            <person name="Yin X."/>
            <person name="Woodcroft B.J."/>
            <person name="Tyson G.W."/>
            <person name="Hugenholtz P."/>
            <person name="Polz M.F."/>
            <person name="Zhang T."/>
        </authorList>
    </citation>
    <scope>NUCLEOTIDE SEQUENCE</scope>
    <source>
        <strain evidence="2">HKST-UBA01</strain>
    </source>
</reference>
<name>A0A956LZS1_UNCEI</name>
<accession>A0A956LZS1</accession>
<dbReference type="PANTHER" id="PTHR40394">
    <property type="entry name" value="LIPOPROTEIN-RELATED"/>
    <property type="match status" value="1"/>
</dbReference>
<dbReference type="InterPro" id="IPR021776">
    <property type="entry name" value="ActD"/>
</dbReference>
<comment type="caution">
    <text evidence="2">The sequence shown here is derived from an EMBL/GenBank/DDBJ whole genome shotgun (WGS) entry which is preliminary data.</text>
</comment>
<dbReference type="EMBL" id="JAGQHR010000328">
    <property type="protein sequence ID" value="MCA9728228.1"/>
    <property type="molecule type" value="Genomic_DNA"/>
</dbReference>
<dbReference type="PANTHER" id="PTHR40394:SF2">
    <property type="entry name" value="QUINOL:CYTOCHROME C OXIDOREDUCTASE MEMBRANE PROTEIN"/>
    <property type="match status" value="1"/>
</dbReference>
<dbReference type="Pfam" id="PF11821">
    <property type="entry name" value="ActD"/>
    <property type="match status" value="1"/>
</dbReference>
<evidence type="ECO:0000313" key="2">
    <source>
        <dbReference type="EMBL" id="MCA9728228.1"/>
    </source>
</evidence>
<proteinExistence type="predicted"/>
<keyword evidence="1" id="KW-0812">Transmembrane</keyword>
<keyword evidence="1" id="KW-1133">Transmembrane helix</keyword>
<gene>
    <name evidence="2" type="ORF">KC729_11135</name>
</gene>
<dbReference type="Proteomes" id="UP000697710">
    <property type="component" value="Unassembled WGS sequence"/>
</dbReference>
<reference evidence="2" key="1">
    <citation type="submission" date="2020-04" db="EMBL/GenBank/DDBJ databases">
        <authorList>
            <person name="Zhang T."/>
        </authorList>
    </citation>
    <scope>NUCLEOTIDE SEQUENCE</scope>
    <source>
        <strain evidence="2">HKST-UBA01</strain>
    </source>
</reference>
<evidence type="ECO:0000256" key="1">
    <source>
        <dbReference type="SAM" id="Phobius"/>
    </source>
</evidence>
<sequence>MNVAPEQAGGREALFGYLVEFETVDQVLHAAAQVRDAGFTRWDVHTPFPVHGMDRAMGIRYTKLPLLVLTGGLTGMGLALLMQWWMNAYNYPYIISGKPFFSLPANIPVVFELTVLFSALTTVFGMLGLNQLPTWRHGVFSSERFARATDDRFFISVEASDPKFDPQRTAEFLGRLGGSEVEALQA</sequence>
<feature type="transmembrane region" description="Helical" evidence="1">
    <location>
        <begin position="105"/>
        <end position="127"/>
    </location>
</feature>
<organism evidence="2 3">
    <name type="scientific">Eiseniibacteriota bacterium</name>
    <dbReference type="NCBI Taxonomy" id="2212470"/>
    <lineage>
        <taxon>Bacteria</taxon>
        <taxon>Candidatus Eiseniibacteriota</taxon>
    </lineage>
</organism>
<evidence type="ECO:0000313" key="3">
    <source>
        <dbReference type="Proteomes" id="UP000697710"/>
    </source>
</evidence>
<feature type="transmembrane region" description="Helical" evidence="1">
    <location>
        <begin position="64"/>
        <end position="85"/>
    </location>
</feature>
<keyword evidence="1" id="KW-0472">Membrane</keyword>
<dbReference type="AlphaFoldDB" id="A0A956LZS1"/>